<dbReference type="PROSITE" id="PS51257">
    <property type="entry name" value="PROKAR_LIPOPROTEIN"/>
    <property type="match status" value="1"/>
</dbReference>
<reference evidence="1" key="1">
    <citation type="journal article" date="2012" name="PLoS ONE">
        <title>Gene sets for utilization of primary and secondary nutrition supplies in the distal gut of endangered iberian lynx.</title>
        <authorList>
            <person name="Alcaide M."/>
            <person name="Messina E."/>
            <person name="Richter M."/>
            <person name="Bargiela R."/>
            <person name="Peplies J."/>
            <person name="Huws S.A."/>
            <person name="Newbold C.J."/>
            <person name="Golyshin P.N."/>
            <person name="Simon M.A."/>
            <person name="Lopez G."/>
            <person name="Yakimov M.M."/>
            <person name="Ferrer M."/>
        </authorList>
    </citation>
    <scope>NUCLEOTIDE SEQUENCE</scope>
</reference>
<evidence type="ECO:0000313" key="1">
    <source>
        <dbReference type="EMBL" id="EJW98803.1"/>
    </source>
</evidence>
<comment type="caution">
    <text evidence="1">The sequence shown here is derived from an EMBL/GenBank/DDBJ whole genome shotgun (WGS) entry which is preliminary data.</text>
</comment>
<gene>
    <name evidence="1" type="ORF">EVA_13091</name>
</gene>
<sequence>MHCRFVHNLLSLFPLYYAILSCKGTKSLNKERENTCSQK</sequence>
<organism evidence="1">
    <name type="scientific">gut metagenome</name>
    <dbReference type="NCBI Taxonomy" id="749906"/>
    <lineage>
        <taxon>unclassified sequences</taxon>
        <taxon>metagenomes</taxon>
        <taxon>organismal metagenomes</taxon>
    </lineage>
</organism>
<protein>
    <submittedName>
        <fullName evidence="1">Uncharacterized protein</fullName>
    </submittedName>
</protein>
<name>J9FWA1_9ZZZZ</name>
<dbReference type="EMBL" id="AMCI01004091">
    <property type="protein sequence ID" value="EJW98803.1"/>
    <property type="molecule type" value="Genomic_DNA"/>
</dbReference>
<proteinExistence type="predicted"/>
<dbReference type="AlphaFoldDB" id="J9FWA1"/>
<accession>J9FWA1</accession>